<comment type="catalytic activity">
    <reaction evidence="6">
        <text>a 2-methoxy-6-(all-trans-polyprenyl)benzene-1,4-diol + S-adenosyl-L-methionine = a 5-methoxy-2-methyl-3-(all-trans-polyprenyl)benzene-1,4-diol + S-adenosyl-L-homocysteine + H(+)</text>
        <dbReference type="Rhea" id="RHEA:28286"/>
        <dbReference type="Rhea" id="RHEA-COMP:10858"/>
        <dbReference type="Rhea" id="RHEA-COMP:10859"/>
        <dbReference type="ChEBI" id="CHEBI:15378"/>
        <dbReference type="ChEBI" id="CHEBI:57856"/>
        <dbReference type="ChEBI" id="CHEBI:59789"/>
        <dbReference type="ChEBI" id="CHEBI:84166"/>
        <dbReference type="ChEBI" id="CHEBI:84167"/>
        <dbReference type="EC" id="2.1.1.201"/>
    </reaction>
</comment>
<dbReference type="NCBIfam" id="TIGR01934">
    <property type="entry name" value="MenG_MenH_UbiE"/>
    <property type="match status" value="1"/>
</dbReference>
<evidence type="ECO:0000313" key="8">
    <source>
        <dbReference type="Proteomes" id="UP000051934"/>
    </source>
</evidence>
<dbReference type="GO" id="GO:0008425">
    <property type="term" value="F:2-methoxy-6-polyprenyl-1,4-benzoquinol methyltransferase activity"/>
    <property type="evidence" value="ECO:0007669"/>
    <property type="project" value="UniProtKB-UniRule"/>
</dbReference>
<proteinExistence type="inferred from homology"/>
<keyword evidence="1 6" id="KW-0474">Menaquinone biosynthesis</keyword>
<dbReference type="GO" id="GO:0032259">
    <property type="term" value="P:methylation"/>
    <property type="evidence" value="ECO:0007669"/>
    <property type="project" value="UniProtKB-KW"/>
</dbReference>
<keyword evidence="3 6" id="KW-0808">Transferase</keyword>
<evidence type="ECO:0000256" key="3">
    <source>
        <dbReference type="ARBA" id="ARBA00022679"/>
    </source>
</evidence>
<dbReference type="CDD" id="cd02440">
    <property type="entry name" value="AdoMet_MTases"/>
    <property type="match status" value="1"/>
</dbReference>
<dbReference type="UniPathway" id="UPA00232"/>
<feature type="binding site" evidence="6">
    <location>
        <position position="97"/>
    </location>
    <ligand>
        <name>S-adenosyl-L-methionine</name>
        <dbReference type="ChEBI" id="CHEBI:59789"/>
    </ligand>
</feature>
<evidence type="ECO:0000313" key="7">
    <source>
        <dbReference type="EMBL" id="KRO72131.1"/>
    </source>
</evidence>
<gene>
    <name evidence="6 7" type="primary">ubiE</name>
    <name evidence="7" type="ORF">ABR69_04360</name>
</gene>
<dbReference type="UniPathway" id="UPA00079">
    <property type="reaction ID" value="UER00169"/>
</dbReference>
<name>A0A0R2SHN6_9GAMM</name>
<dbReference type="Pfam" id="PF01209">
    <property type="entry name" value="Ubie_methyltran"/>
    <property type="match status" value="1"/>
</dbReference>
<dbReference type="AlphaFoldDB" id="A0A0R2SHN6"/>
<evidence type="ECO:0000256" key="4">
    <source>
        <dbReference type="ARBA" id="ARBA00022688"/>
    </source>
</evidence>
<keyword evidence="2 6" id="KW-0489">Methyltransferase</keyword>
<dbReference type="InterPro" id="IPR029063">
    <property type="entry name" value="SAM-dependent_MTases_sf"/>
</dbReference>
<evidence type="ECO:0000256" key="1">
    <source>
        <dbReference type="ARBA" id="ARBA00022428"/>
    </source>
</evidence>
<evidence type="ECO:0000256" key="5">
    <source>
        <dbReference type="ARBA" id="ARBA00022691"/>
    </source>
</evidence>
<dbReference type="EC" id="2.1.1.163" evidence="6"/>
<dbReference type="InterPro" id="IPR004033">
    <property type="entry name" value="UbiE/COQ5_MeTrFase"/>
</dbReference>
<comment type="pathway">
    <text evidence="6">Cofactor biosynthesis; ubiquinone biosynthesis.</text>
</comment>
<comment type="caution">
    <text evidence="7">The sequence shown here is derived from an EMBL/GenBank/DDBJ whole genome shotgun (WGS) entry which is preliminary data.</text>
</comment>
<comment type="catalytic activity">
    <reaction evidence="6">
        <text>a 2-demethylmenaquinol + S-adenosyl-L-methionine = a menaquinol + S-adenosyl-L-homocysteine + H(+)</text>
        <dbReference type="Rhea" id="RHEA:42640"/>
        <dbReference type="Rhea" id="RHEA-COMP:9539"/>
        <dbReference type="Rhea" id="RHEA-COMP:9563"/>
        <dbReference type="ChEBI" id="CHEBI:15378"/>
        <dbReference type="ChEBI" id="CHEBI:18151"/>
        <dbReference type="ChEBI" id="CHEBI:55437"/>
        <dbReference type="ChEBI" id="CHEBI:57856"/>
        <dbReference type="ChEBI" id="CHEBI:59789"/>
        <dbReference type="EC" id="2.1.1.163"/>
    </reaction>
</comment>
<keyword evidence="5 6" id="KW-0949">S-adenosyl-L-methionine</keyword>
<dbReference type="EMBL" id="LIBB01000096">
    <property type="protein sequence ID" value="KRO72131.1"/>
    <property type="molecule type" value="Genomic_DNA"/>
</dbReference>
<keyword evidence="4 6" id="KW-0831">Ubiquinone biosynthesis</keyword>
<accession>A0A0R2SHN6</accession>
<comment type="pathway">
    <text evidence="6">Quinol/quinone metabolism; menaquinone biosynthesis; menaquinol from 1,4-dihydroxy-2-naphthoate: step 2/2.</text>
</comment>
<sequence>MNEKNAATDTTHFGYETVPVAEKEQRVGQVFRSVAQRYDIMNDLMSLGTHRLMKRFTIELSGLRKGHKVLDLAGGTGDFSLRFSPLVGPEGQVVLADINEAMLAVGRDRIIDKGANFNVDVAQVNAEALPFADDTFDCITIAYGLRNVTDKDAALRSMRRVLKPGGRVLVLEFSKPQNEFVRKGYDAFSKLWPLAGKVIANDADSYQYLVESIRMHPDQETLLAMMQDAGLVDCKYHNMMNGVCAIHVGFKAA</sequence>
<comment type="similarity">
    <text evidence="6">Belongs to the class I-like SAM-binding methyltransferase superfamily. MenG/UbiE family.</text>
</comment>
<feature type="binding site" evidence="6">
    <location>
        <begin position="125"/>
        <end position="126"/>
    </location>
    <ligand>
        <name>S-adenosyl-L-methionine</name>
        <dbReference type="ChEBI" id="CHEBI:59789"/>
    </ligand>
</feature>
<keyword evidence="7" id="KW-0830">Ubiquinone</keyword>
<dbReference type="NCBIfam" id="NF001240">
    <property type="entry name" value="PRK00216.1-1"/>
    <property type="match status" value="1"/>
</dbReference>
<dbReference type="PROSITE" id="PS51608">
    <property type="entry name" value="SAM_MT_UBIE"/>
    <property type="match status" value="1"/>
</dbReference>
<evidence type="ECO:0000256" key="2">
    <source>
        <dbReference type="ARBA" id="ARBA00022603"/>
    </source>
</evidence>
<evidence type="ECO:0000256" key="6">
    <source>
        <dbReference type="HAMAP-Rule" id="MF_01813"/>
    </source>
</evidence>
<comment type="function">
    <text evidence="6">Methyltransferase required for the conversion of demethylmenaquinol (DMKH2) to menaquinol (MKH2) and the conversion of 2-polyprenyl-6-methoxy-1,4-benzoquinol (DDMQH2) to 2-polyprenyl-3-methyl-6-methoxy-1,4-benzoquinol (DMQH2).</text>
</comment>
<dbReference type="PROSITE" id="PS01184">
    <property type="entry name" value="UBIE_2"/>
    <property type="match status" value="1"/>
</dbReference>
<feature type="binding site" evidence="6">
    <location>
        <position position="76"/>
    </location>
    <ligand>
        <name>S-adenosyl-L-methionine</name>
        <dbReference type="ChEBI" id="CHEBI:59789"/>
    </ligand>
</feature>
<organism evidence="7 8">
    <name type="scientific">OM182 bacterium BACL3 MAG-120507-bin80</name>
    <dbReference type="NCBI Taxonomy" id="1655577"/>
    <lineage>
        <taxon>Bacteria</taxon>
        <taxon>Pseudomonadati</taxon>
        <taxon>Pseudomonadota</taxon>
        <taxon>Gammaproteobacteria</taxon>
        <taxon>OMG group</taxon>
        <taxon>OM182 clade</taxon>
    </lineage>
</organism>
<dbReference type="PANTHER" id="PTHR43591">
    <property type="entry name" value="METHYLTRANSFERASE"/>
    <property type="match status" value="1"/>
</dbReference>
<dbReference type="InterPro" id="IPR023576">
    <property type="entry name" value="UbiE/COQ5_MeTrFase_CS"/>
</dbReference>
<protein>
    <recommendedName>
        <fullName evidence="6">Ubiquinone/menaquinone biosynthesis C-methyltransferase UbiE</fullName>
        <ecNumber evidence="6">2.1.1.163</ecNumber>
        <ecNumber evidence="6">2.1.1.201</ecNumber>
    </recommendedName>
    <alternativeName>
        <fullName evidence="6">2-methoxy-6-polyprenyl-1,4-benzoquinol methylase</fullName>
    </alternativeName>
    <alternativeName>
        <fullName evidence="6">Demethylmenaquinone methyltransferase</fullName>
    </alternativeName>
</protein>
<dbReference type="GO" id="GO:0009060">
    <property type="term" value="P:aerobic respiration"/>
    <property type="evidence" value="ECO:0007669"/>
    <property type="project" value="UniProtKB-UniRule"/>
</dbReference>
<dbReference type="Gene3D" id="3.40.50.150">
    <property type="entry name" value="Vaccinia Virus protein VP39"/>
    <property type="match status" value="1"/>
</dbReference>
<dbReference type="GO" id="GO:0043770">
    <property type="term" value="F:demethylmenaquinone methyltransferase activity"/>
    <property type="evidence" value="ECO:0007669"/>
    <property type="project" value="UniProtKB-UniRule"/>
</dbReference>
<reference evidence="7 8" key="1">
    <citation type="submission" date="2015-10" db="EMBL/GenBank/DDBJ databases">
        <title>Metagenome-Assembled Genomes uncover a global brackish microbiome.</title>
        <authorList>
            <person name="Hugerth L.W."/>
            <person name="Larsson J."/>
            <person name="Alneberg J."/>
            <person name="Lindh M.V."/>
            <person name="Legrand C."/>
            <person name="Pinhassi J."/>
            <person name="Andersson A.F."/>
        </authorList>
    </citation>
    <scope>NUCLEOTIDE SEQUENCE [LARGE SCALE GENOMIC DNA]</scope>
    <source>
        <strain evidence="7">BACL4 MAG-120507-bin80</strain>
    </source>
</reference>
<dbReference type="GO" id="GO:0009234">
    <property type="term" value="P:menaquinone biosynthetic process"/>
    <property type="evidence" value="ECO:0007669"/>
    <property type="project" value="UniProtKB-UniRule"/>
</dbReference>
<dbReference type="HAMAP" id="MF_01813">
    <property type="entry name" value="MenG_UbiE_methyltr"/>
    <property type="match status" value="1"/>
</dbReference>
<dbReference type="EC" id="2.1.1.201" evidence="6"/>
<dbReference type="PANTHER" id="PTHR43591:SF24">
    <property type="entry name" value="2-METHOXY-6-POLYPRENYL-1,4-BENZOQUINOL METHYLASE, MITOCHONDRIAL"/>
    <property type="match status" value="1"/>
</dbReference>
<dbReference type="SUPFAM" id="SSF53335">
    <property type="entry name" value="S-adenosyl-L-methionine-dependent methyltransferases"/>
    <property type="match status" value="1"/>
</dbReference>
<dbReference type="Proteomes" id="UP000051934">
    <property type="component" value="Unassembled WGS sequence"/>
</dbReference>
<comment type="caution">
    <text evidence="6">Lacks conserved residue(s) required for the propagation of feature annotation.</text>
</comment>